<keyword evidence="2" id="KW-1185">Reference proteome</keyword>
<evidence type="ECO:0000313" key="2">
    <source>
        <dbReference type="Proteomes" id="UP001054837"/>
    </source>
</evidence>
<name>A0AAV4RS43_9ARAC</name>
<accession>A0AAV4RS43</accession>
<dbReference type="AlphaFoldDB" id="A0AAV4RS43"/>
<comment type="caution">
    <text evidence="1">The sequence shown here is derived from an EMBL/GenBank/DDBJ whole genome shotgun (WGS) entry which is preliminary data.</text>
</comment>
<gene>
    <name evidence="1" type="ORF">CDAR_193461</name>
</gene>
<reference evidence="1 2" key="1">
    <citation type="submission" date="2021-06" db="EMBL/GenBank/DDBJ databases">
        <title>Caerostris darwini draft genome.</title>
        <authorList>
            <person name="Kono N."/>
            <person name="Arakawa K."/>
        </authorList>
    </citation>
    <scope>NUCLEOTIDE SEQUENCE [LARGE SCALE GENOMIC DNA]</scope>
</reference>
<organism evidence="1 2">
    <name type="scientific">Caerostris darwini</name>
    <dbReference type="NCBI Taxonomy" id="1538125"/>
    <lineage>
        <taxon>Eukaryota</taxon>
        <taxon>Metazoa</taxon>
        <taxon>Ecdysozoa</taxon>
        <taxon>Arthropoda</taxon>
        <taxon>Chelicerata</taxon>
        <taxon>Arachnida</taxon>
        <taxon>Araneae</taxon>
        <taxon>Araneomorphae</taxon>
        <taxon>Entelegynae</taxon>
        <taxon>Araneoidea</taxon>
        <taxon>Araneidae</taxon>
        <taxon>Caerostris</taxon>
    </lineage>
</organism>
<sequence>MNSTSLHINTFAFHLADKPPFTRFYTPEKYQSPFRGQWGKAVGIAFKMIISKQVKIPRETKPMLPLEGKRVYLEGCVGVLGSCTR</sequence>
<dbReference type="Proteomes" id="UP001054837">
    <property type="component" value="Unassembled WGS sequence"/>
</dbReference>
<evidence type="ECO:0000313" key="1">
    <source>
        <dbReference type="EMBL" id="GIY23090.1"/>
    </source>
</evidence>
<dbReference type="EMBL" id="BPLQ01006513">
    <property type="protein sequence ID" value="GIY23090.1"/>
    <property type="molecule type" value="Genomic_DNA"/>
</dbReference>
<protein>
    <submittedName>
        <fullName evidence="1">Uncharacterized protein</fullName>
    </submittedName>
</protein>
<proteinExistence type="predicted"/>